<dbReference type="Pfam" id="PF00512">
    <property type="entry name" value="HisKA"/>
    <property type="match status" value="1"/>
</dbReference>
<dbReference type="InterPro" id="IPR001734">
    <property type="entry name" value="Na/solute_symporter"/>
</dbReference>
<dbReference type="Gene3D" id="3.40.50.2300">
    <property type="match status" value="1"/>
</dbReference>
<dbReference type="Pfam" id="PF12860">
    <property type="entry name" value="PAS_7"/>
    <property type="match status" value="1"/>
</dbReference>
<dbReference type="Pfam" id="PF00072">
    <property type="entry name" value="Response_reg"/>
    <property type="match status" value="1"/>
</dbReference>
<comment type="subcellular location">
    <subcellularLocation>
        <location evidence="2">Membrane</location>
        <topology evidence="2">Multi-pass membrane protein</topology>
    </subcellularLocation>
</comment>
<keyword evidence="10 13" id="KW-0472">Membrane</keyword>
<feature type="transmembrane region" description="Helical" evidence="13">
    <location>
        <begin position="497"/>
        <end position="518"/>
    </location>
</feature>
<feature type="transmembrane region" description="Helical" evidence="13">
    <location>
        <begin position="117"/>
        <end position="140"/>
    </location>
</feature>
<dbReference type="OrthoDB" id="9764438at2"/>
<evidence type="ECO:0000256" key="4">
    <source>
        <dbReference type="ARBA" id="ARBA00012438"/>
    </source>
</evidence>
<dbReference type="PRINTS" id="PR00344">
    <property type="entry name" value="BCTRLSENSOR"/>
</dbReference>
<evidence type="ECO:0000313" key="16">
    <source>
        <dbReference type="EMBL" id="TCT43081.1"/>
    </source>
</evidence>
<dbReference type="PROSITE" id="PS50109">
    <property type="entry name" value="HIS_KIN"/>
    <property type="match status" value="1"/>
</dbReference>
<feature type="transmembrane region" description="Helical" evidence="13">
    <location>
        <begin position="418"/>
        <end position="439"/>
    </location>
</feature>
<feature type="transmembrane region" description="Helical" evidence="13">
    <location>
        <begin position="331"/>
        <end position="364"/>
    </location>
</feature>
<dbReference type="GO" id="GO:0005886">
    <property type="term" value="C:plasma membrane"/>
    <property type="evidence" value="ECO:0007669"/>
    <property type="project" value="TreeGrafter"/>
</dbReference>
<dbReference type="SMART" id="SM00387">
    <property type="entry name" value="HATPase_c"/>
    <property type="match status" value="1"/>
</dbReference>
<name>A0A4R3NX90_9HYPH</name>
<feature type="transmembrane region" description="Helical" evidence="13">
    <location>
        <begin position="384"/>
        <end position="406"/>
    </location>
</feature>
<reference evidence="16 17" key="1">
    <citation type="submission" date="2019-03" db="EMBL/GenBank/DDBJ databases">
        <title>Freshwater and sediment microbial communities from various areas in North America, analyzing microbe dynamics in response to fracking.</title>
        <authorList>
            <person name="Lamendella R."/>
        </authorList>
    </citation>
    <scope>NUCLEOTIDE SEQUENCE [LARGE SCALE GENOMIC DNA]</scope>
    <source>
        <strain evidence="16 17">175.2</strain>
    </source>
</reference>
<feature type="transmembrane region" description="Helical" evidence="13">
    <location>
        <begin position="286"/>
        <end position="311"/>
    </location>
</feature>
<sequence>MLPGWLILLAAFLYILLLFAVASYGDRKAQRDIAPRAGRPFVYALSLAVYCTSWTYFGGVGLAAERGLEFAGIYIGPILVFTLGMPVVKRIVSLAKAEKLTSAADFLAARYGKNPTVAALVAIISLAAAIPYIALQLKAVSDSVSVMVGSESGLLPGDSVLGLDLPLAVTLVLSSFAIIFGTRHTDATEHQDGLILAIAMESVVKLVAFGSVGLFVVFILFNGPVDLFSAARENAQAVSALSYETPVSRWVLLTVLSAFAILLLPRQFHVTVVENRSENELNLARFMFPLYLVAINILVLPVAIGAAMRLGPGVDPDLYVLQLPIAEGMPIISLVTFLGGFSAATAMVIVSSVALAIMLSNDIVNPIFLRRRMIAGEGQRQDFYGLLLNIRRASILGVMLLGYAYYRHIDGDRGLFSIGLLAFAAIAQVAPALFIGLVWRNANARGAIIGLSCGFLTWVYLLFVPSLGGPDHSVVAGEILALIVPGTGLFTGPDADILLNVTCLSLLVNILGLVFGSLTRPARPLERIQSGVFVQRQARWQSSARGIGTGVSVGALRETLIGYLGEERTARSFATFERNAGRKMDDSEQADMALIHFSEQLLGSAIGSSSARLVLSLVLQRAEAASGDAAFLLDQASEALQYNQGLLQTALAQIDQGIAVFDASNRLTVWNKRFRALLDLPEEVGQVGYPLINMMGRLSSRGDLTGDEAQDALRKLRGHEQAFPMVLDSGRRILEVQSRAMPDKGMVVTFTDITRRVEADLALKQANETLEQRVEERTAELTEVNAALREARAAADEANISKTRFFAAAGHDILQPLNAARLYATSLGERMPAEGENRELAFRIDSALQSVEDILGAVLDISRLDAGAMKPHFTSVSLAETLRRVETDFHPLAEEKKLRLIVVNSGLHVRSDVQLLRRLVQNLVSNAIKYTPDGRVLVGVRRRGEKAVIEVYDTGIGIPDSKVDSIFREFTRLDEGARAAQGLGLGLSIVDRLSRMLDHPVSLSSEPGKGTVFRLSVPLADARSEPASEAGKPAAHSPGHALKGLKVLCIDNETDILEGMRVLLGGWGVRVFTAESVKEAKALGILPDVIIADYHLDHERGVDAVTAVREQCQRHIPAVLLTADRTQEVRDQAESEDISVQHKPLKPAVLRAFLNQIAIFHKAAAE</sequence>
<feature type="transmembrane region" description="Helical" evidence="13">
    <location>
        <begin position="247"/>
        <end position="265"/>
    </location>
</feature>
<dbReference type="NCBIfam" id="NF041832">
    <property type="entry name" value="near_NosP_CTERM"/>
    <property type="match status" value="1"/>
</dbReference>
<feature type="transmembrane region" description="Helical" evidence="13">
    <location>
        <begin position="473"/>
        <end position="490"/>
    </location>
</feature>
<evidence type="ECO:0000256" key="8">
    <source>
        <dbReference type="ARBA" id="ARBA00022777"/>
    </source>
</evidence>
<dbReference type="Proteomes" id="UP000295097">
    <property type="component" value="Unassembled WGS sequence"/>
</dbReference>
<dbReference type="Gene3D" id="3.30.565.10">
    <property type="entry name" value="Histidine kinase-like ATPase, C-terminal domain"/>
    <property type="match status" value="1"/>
</dbReference>
<evidence type="ECO:0000256" key="13">
    <source>
        <dbReference type="SAM" id="Phobius"/>
    </source>
</evidence>
<feature type="domain" description="Response regulatory" evidence="15">
    <location>
        <begin position="1046"/>
        <end position="1158"/>
    </location>
</feature>
<dbReference type="CDD" id="cd00082">
    <property type="entry name" value="HisKA"/>
    <property type="match status" value="1"/>
</dbReference>
<dbReference type="SUPFAM" id="SSF52172">
    <property type="entry name" value="CheY-like"/>
    <property type="match status" value="1"/>
</dbReference>
<dbReference type="Pfam" id="PF02518">
    <property type="entry name" value="HATPase_c"/>
    <property type="match status" value="1"/>
</dbReference>
<feature type="coiled-coil region" evidence="12">
    <location>
        <begin position="767"/>
        <end position="801"/>
    </location>
</feature>
<organism evidence="16 17">
    <name type="scientific">Martelella mediterranea</name>
    <dbReference type="NCBI Taxonomy" id="293089"/>
    <lineage>
        <taxon>Bacteria</taxon>
        <taxon>Pseudomonadati</taxon>
        <taxon>Pseudomonadota</taxon>
        <taxon>Alphaproteobacteria</taxon>
        <taxon>Hyphomicrobiales</taxon>
        <taxon>Aurantimonadaceae</taxon>
        <taxon>Martelella</taxon>
    </lineage>
</organism>
<dbReference type="InterPro" id="IPR038377">
    <property type="entry name" value="Na/Glc_symporter_sf"/>
</dbReference>
<feature type="modified residue" description="4-aspartylphosphate" evidence="11">
    <location>
        <position position="1093"/>
    </location>
</feature>
<dbReference type="AlphaFoldDB" id="A0A4R3NX90"/>
<evidence type="ECO:0000256" key="12">
    <source>
        <dbReference type="SAM" id="Coils"/>
    </source>
</evidence>
<feature type="transmembrane region" description="Helical" evidence="13">
    <location>
        <begin position="160"/>
        <end position="182"/>
    </location>
</feature>
<feature type="transmembrane region" description="Helical" evidence="13">
    <location>
        <begin position="6"/>
        <end position="25"/>
    </location>
</feature>
<dbReference type="InterPro" id="IPR011006">
    <property type="entry name" value="CheY-like_superfamily"/>
</dbReference>
<dbReference type="Gene3D" id="1.10.287.130">
    <property type="match status" value="1"/>
</dbReference>
<evidence type="ECO:0000256" key="6">
    <source>
        <dbReference type="ARBA" id="ARBA00022679"/>
    </source>
</evidence>
<gene>
    <name evidence="16" type="ORF">EDC90_100389</name>
</gene>
<dbReference type="InterPro" id="IPR036890">
    <property type="entry name" value="HATPase_C_sf"/>
</dbReference>
<dbReference type="InterPro" id="IPR003661">
    <property type="entry name" value="HisK_dim/P_dom"/>
</dbReference>
<keyword evidence="5 11" id="KW-0597">Phosphoprotein</keyword>
<protein>
    <recommendedName>
        <fullName evidence="4">histidine kinase</fullName>
        <ecNumber evidence="4">2.7.13.3</ecNumber>
    </recommendedName>
</protein>
<dbReference type="SMART" id="SM00448">
    <property type="entry name" value="REC"/>
    <property type="match status" value="1"/>
</dbReference>
<dbReference type="GO" id="GO:0022857">
    <property type="term" value="F:transmembrane transporter activity"/>
    <property type="evidence" value="ECO:0007669"/>
    <property type="project" value="InterPro"/>
</dbReference>
<dbReference type="RefSeq" id="WP_132308492.1">
    <property type="nucleotide sequence ID" value="NZ_SMAR01000003.1"/>
</dbReference>
<dbReference type="Gene3D" id="1.20.1730.10">
    <property type="entry name" value="Sodium/glucose cotransporter"/>
    <property type="match status" value="1"/>
</dbReference>
<dbReference type="CDD" id="cd00156">
    <property type="entry name" value="REC"/>
    <property type="match status" value="1"/>
</dbReference>
<dbReference type="InterPro" id="IPR001789">
    <property type="entry name" value="Sig_transdc_resp-reg_receiver"/>
</dbReference>
<dbReference type="FunFam" id="1.10.287.130:FF:000063">
    <property type="entry name" value="Hybrid sensor histidine kinase/response regulator"/>
    <property type="match status" value="1"/>
</dbReference>
<evidence type="ECO:0000256" key="2">
    <source>
        <dbReference type="ARBA" id="ARBA00004141"/>
    </source>
</evidence>
<dbReference type="SUPFAM" id="SSF47384">
    <property type="entry name" value="Homodimeric domain of signal transducing histidine kinase"/>
    <property type="match status" value="1"/>
</dbReference>
<dbReference type="InterPro" id="IPR036097">
    <property type="entry name" value="HisK_dim/P_sf"/>
</dbReference>
<evidence type="ECO:0000256" key="9">
    <source>
        <dbReference type="ARBA" id="ARBA00022989"/>
    </source>
</evidence>
<evidence type="ECO:0000256" key="7">
    <source>
        <dbReference type="ARBA" id="ARBA00022692"/>
    </source>
</evidence>
<dbReference type="SUPFAM" id="SSF55874">
    <property type="entry name" value="ATPase domain of HSP90 chaperone/DNA topoisomerase II/histidine kinase"/>
    <property type="match status" value="1"/>
</dbReference>
<evidence type="ECO:0000256" key="11">
    <source>
        <dbReference type="PROSITE-ProRule" id="PRU00169"/>
    </source>
</evidence>
<dbReference type="PROSITE" id="PS50110">
    <property type="entry name" value="RESPONSE_REGULATORY"/>
    <property type="match status" value="1"/>
</dbReference>
<dbReference type="PANTHER" id="PTHR43047:SF9">
    <property type="entry name" value="HISTIDINE KINASE"/>
    <property type="match status" value="1"/>
</dbReference>
<evidence type="ECO:0000256" key="3">
    <source>
        <dbReference type="ARBA" id="ARBA00006434"/>
    </source>
</evidence>
<dbReference type="GO" id="GO:0009927">
    <property type="term" value="F:histidine phosphotransfer kinase activity"/>
    <property type="evidence" value="ECO:0007669"/>
    <property type="project" value="TreeGrafter"/>
</dbReference>
<comment type="caution">
    <text evidence="16">The sequence shown here is derived from an EMBL/GenBank/DDBJ whole genome shotgun (WGS) entry which is preliminary data.</text>
</comment>
<dbReference type="PANTHER" id="PTHR43047">
    <property type="entry name" value="TWO-COMPONENT HISTIDINE PROTEIN KINASE"/>
    <property type="match status" value="1"/>
</dbReference>
<dbReference type="InterPro" id="IPR035965">
    <property type="entry name" value="PAS-like_dom_sf"/>
</dbReference>
<comment type="similarity">
    <text evidence="3">Belongs to the sodium:solute symporter (SSF) (TC 2.A.21) family.</text>
</comment>
<feature type="transmembrane region" description="Helical" evidence="13">
    <location>
        <begin position="70"/>
        <end position="88"/>
    </location>
</feature>
<dbReference type="InterPro" id="IPR003594">
    <property type="entry name" value="HATPase_dom"/>
</dbReference>
<evidence type="ECO:0000256" key="10">
    <source>
        <dbReference type="ARBA" id="ARBA00023136"/>
    </source>
</evidence>
<dbReference type="CDD" id="cd10322">
    <property type="entry name" value="SLC5sbd"/>
    <property type="match status" value="1"/>
</dbReference>
<dbReference type="Gene3D" id="3.30.450.20">
    <property type="entry name" value="PAS domain"/>
    <property type="match status" value="1"/>
</dbReference>
<proteinExistence type="inferred from homology"/>
<feature type="transmembrane region" description="Helical" evidence="13">
    <location>
        <begin position="41"/>
        <end position="64"/>
    </location>
</feature>
<keyword evidence="6" id="KW-0808">Transferase</keyword>
<accession>A0A4R3NX90</accession>
<keyword evidence="8" id="KW-0418">Kinase</keyword>
<dbReference type="SMART" id="SM00388">
    <property type="entry name" value="HisKA"/>
    <property type="match status" value="1"/>
</dbReference>
<comment type="catalytic activity">
    <reaction evidence="1">
        <text>ATP + protein L-histidine = ADP + protein N-phospho-L-histidine.</text>
        <dbReference type="EC" id="2.7.13.3"/>
    </reaction>
</comment>
<evidence type="ECO:0000259" key="14">
    <source>
        <dbReference type="PROSITE" id="PS50109"/>
    </source>
</evidence>
<feature type="transmembrane region" description="Helical" evidence="13">
    <location>
        <begin position="194"/>
        <end position="221"/>
    </location>
</feature>
<dbReference type="FunFam" id="3.30.565.10:FF:000049">
    <property type="entry name" value="Two-component sensor histidine kinase"/>
    <property type="match status" value="1"/>
</dbReference>
<feature type="transmembrane region" description="Helical" evidence="13">
    <location>
        <begin position="446"/>
        <end position="467"/>
    </location>
</feature>
<evidence type="ECO:0000256" key="1">
    <source>
        <dbReference type="ARBA" id="ARBA00000085"/>
    </source>
</evidence>
<evidence type="ECO:0000256" key="5">
    <source>
        <dbReference type="ARBA" id="ARBA00022553"/>
    </source>
</evidence>
<keyword evidence="17" id="KW-1185">Reference proteome</keyword>
<evidence type="ECO:0000313" key="17">
    <source>
        <dbReference type="Proteomes" id="UP000295097"/>
    </source>
</evidence>
<dbReference type="SUPFAM" id="SSF55785">
    <property type="entry name" value="PYP-like sensor domain (PAS domain)"/>
    <property type="match status" value="1"/>
</dbReference>
<evidence type="ECO:0000259" key="15">
    <source>
        <dbReference type="PROSITE" id="PS50110"/>
    </source>
</evidence>
<keyword evidence="9 13" id="KW-1133">Transmembrane helix</keyword>
<keyword evidence="12" id="KW-0175">Coiled coil</keyword>
<dbReference type="InterPro" id="IPR004358">
    <property type="entry name" value="Sig_transdc_His_kin-like_C"/>
</dbReference>
<dbReference type="EC" id="2.7.13.3" evidence="4"/>
<dbReference type="PROSITE" id="PS50283">
    <property type="entry name" value="NA_SOLUT_SYMP_3"/>
    <property type="match status" value="1"/>
</dbReference>
<dbReference type="GO" id="GO:0000155">
    <property type="term" value="F:phosphorelay sensor kinase activity"/>
    <property type="evidence" value="ECO:0007669"/>
    <property type="project" value="InterPro"/>
</dbReference>
<dbReference type="EMBL" id="SMAR01000003">
    <property type="protein sequence ID" value="TCT43081.1"/>
    <property type="molecule type" value="Genomic_DNA"/>
</dbReference>
<feature type="domain" description="Histidine kinase" evidence="14">
    <location>
        <begin position="808"/>
        <end position="1021"/>
    </location>
</feature>
<dbReference type="InterPro" id="IPR005467">
    <property type="entry name" value="His_kinase_dom"/>
</dbReference>
<keyword evidence="7 13" id="KW-0812">Transmembrane</keyword>